<evidence type="ECO:0008006" key="6">
    <source>
        <dbReference type="Google" id="ProtNLM"/>
    </source>
</evidence>
<dbReference type="Pfam" id="PF24874">
    <property type="entry name" value="Piezo_THU9_anchor"/>
    <property type="match status" value="1"/>
</dbReference>
<evidence type="ECO:0000259" key="2">
    <source>
        <dbReference type="Pfam" id="PF12166"/>
    </source>
</evidence>
<dbReference type="AlphaFoldDB" id="G0R103"/>
<evidence type="ECO:0000256" key="1">
    <source>
        <dbReference type="SAM" id="Phobius"/>
    </source>
</evidence>
<name>G0R103_ICHMU</name>
<proteinExistence type="predicted"/>
<dbReference type="GO" id="GO:0042391">
    <property type="term" value="P:regulation of membrane potential"/>
    <property type="evidence" value="ECO:0007669"/>
    <property type="project" value="TreeGrafter"/>
</dbReference>
<evidence type="ECO:0000313" key="5">
    <source>
        <dbReference type="Proteomes" id="UP000008983"/>
    </source>
</evidence>
<dbReference type="Proteomes" id="UP000008983">
    <property type="component" value="Unassembled WGS sequence"/>
</dbReference>
<gene>
    <name evidence="4" type="ORF">IMG5_167770</name>
</gene>
<evidence type="ECO:0000313" key="4">
    <source>
        <dbReference type="EMBL" id="EGR28868.1"/>
    </source>
</evidence>
<feature type="domain" description="Piezo THU9 and anchor" evidence="3">
    <location>
        <begin position="1"/>
        <end position="57"/>
    </location>
</feature>
<dbReference type="OrthoDB" id="303066at2759"/>
<reference evidence="4 5" key="1">
    <citation type="submission" date="2011-07" db="EMBL/GenBank/DDBJ databases">
        <authorList>
            <person name="Coyne R."/>
            <person name="Brami D."/>
            <person name="Johnson J."/>
            <person name="Hostetler J."/>
            <person name="Hannick L."/>
            <person name="Clark T."/>
            <person name="Cassidy-Hanley D."/>
            <person name="Inman J."/>
        </authorList>
    </citation>
    <scope>NUCLEOTIDE SEQUENCE [LARGE SCALE GENOMIC DNA]</scope>
    <source>
        <strain evidence="4 5">G5</strain>
    </source>
</reference>
<dbReference type="InterPro" id="IPR027272">
    <property type="entry name" value="Piezo"/>
</dbReference>
<feature type="transmembrane region" description="Helical" evidence="1">
    <location>
        <begin position="222"/>
        <end position="243"/>
    </location>
</feature>
<keyword evidence="1" id="KW-0472">Membrane</keyword>
<dbReference type="InterPro" id="IPR031334">
    <property type="entry name" value="Piezo_cap_dom"/>
</dbReference>
<keyword evidence="1" id="KW-1133">Transmembrane helix</keyword>
<protein>
    <recommendedName>
        <fullName evidence="6">Piezo non-specific cation channel R-Ras-binding domain-containing protein</fullName>
    </recommendedName>
</protein>
<dbReference type="PANTHER" id="PTHR13167:SF25">
    <property type="entry name" value="PIEZO-TYPE MECHANOSENSITIVE ION CHANNEL COMPONENT"/>
    <property type="match status" value="1"/>
</dbReference>
<dbReference type="InParanoid" id="G0R103"/>
<dbReference type="EMBL" id="GL984206">
    <property type="protein sequence ID" value="EGR28868.1"/>
    <property type="molecule type" value="Genomic_DNA"/>
</dbReference>
<sequence length="339" mass="39304">MDWAFSQTNLSLGQWFTLEQINYILYSAKMNSIFIMGQKVGELQGKANKILTGQLFLYRFELEPYSINNWDISEPAKNELASKLLDALKDPINGPKLGFQKLIPKEQSFYYPLNSQSKDKQQIKFLSTDYVQKLYALIADCKEIPVKLPNFYSNVLYLRSYEQSFETHPYLNEQFIQSIYINLACINPKDPQNSQTYWTVSKDPITKEGLDFFVLSDKYSNITFGFSIITIYTSVILVIGKFLRDAFSGSVQNIIFTCMPNPDLLLTLCNSIAYARTEGDFVKENILYYELMDLIRSPEMLKKLTGSYAQALTQKYKMQVLQEIKEQKEKEQVKIKNEN</sequence>
<evidence type="ECO:0000259" key="3">
    <source>
        <dbReference type="Pfam" id="PF24874"/>
    </source>
</evidence>
<dbReference type="RefSeq" id="XP_004030104.1">
    <property type="nucleotide sequence ID" value="XM_004030056.1"/>
</dbReference>
<organism evidence="4 5">
    <name type="scientific">Ichthyophthirius multifiliis</name>
    <name type="common">White spot disease agent</name>
    <name type="synonym">Ich</name>
    <dbReference type="NCBI Taxonomy" id="5932"/>
    <lineage>
        <taxon>Eukaryota</taxon>
        <taxon>Sar</taxon>
        <taxon>Alveolata</taxon>
        <taxon>Ciliophora</taxon>
        <taxon>Intramacronucleata</taxon>
        <taxon>Oligohymenophorea</taxon>
        <taxon>Hymenostomatida</taxon>
        <taxon>Ophryoglenina</taxon>
        <taxon>Ichthyophthirius</taxon>
    </lineage>
</organism>
<dbReference type="STRING" id="857967.G0R103"/>
<dbReference type="InterPro" id="IPR056770">
    <property type="entry name" value="Piezo_THU9_anchor"/>
</dbReference>
<keyword evidence="1" id="KW-0812">Transmembrane</keyword>
<dbReference type="PANTHER" id="PTHR13167">
    <property type="entry name" value="PIEZO-TYPE MECHANOSENSITIVE ION CHANNEL COMPONENT"/>
    <property type="match status" value="1"/>
</dbReference>
<dbReference type="GO" id="GO:0008381">
    <property type="term" value="F:mechanosensitive monoatomic ion channel activity"/>
    <property type="evidence" value="ECO:0007669"/>
    <property type="project" value="InterPro"/>
</dbReference>
<keyword evidence="5" id="KW-1185">Reference proteome</keyword>
<dbReference type="GO" id="GO:0050982">
    <property type="term" value="P:detection of mechanical stimulus"/>
    <property type="evidence" value="ECO:0007669"/>
    <property type="project" value="TreeGrafter"/>
</dbReference>
<dbReference type="GO" id="GO:0071260">
    <property type="term" value="P:cellular response to mechanical stimulus"/>
    <property type="evidence" value="ECO:0007669"/>
    <property type="project" value="TreeGrafter"/>
</dbReference>
<accession>G0R103</accession>
<feature type="domain" description="Piezo non-specific cation channel cap" evidence="2">
    <location>
        <begin position="58"/>
        <end position="306"/>
    </location>
</feature>
<dbReference type="GO" id="GO:0005261">
    <property type="term" value="F:monoatomic cation channel activity"/>
    <property type="evidence" value="ECO:0007669"/>
    <property type="project" value="TreeGrafter"/>
</dbReference>
<dbReference type="Pfam" id="PF12166">
    <property type="entry name" value="Piezo_cap"/>
    <property type="match status" value="1"/>
</dbReference>
<dbReference type="GO" id="GO:0016020">
    <property type="term" value="C:membrane"/>
    <property type="evidence" value="ECO:0007669"/>
    <property type="project" value="InterPro"/>
</dbReference>
<dbReference type="eggNOG" id="KOG1893">
    <property type="taxonomic scope" value="Eukaryota"/>
</dbReference>
<dbReference type="GeneID" id="14904954"/>